<dbReference type="RefSeq" id="WP_005612263.1">
    <property type="nucleotide sequence ID" value="NZ_CABKOA010000009.1"/>
</dbReference>
<evidence type="ECO:0000313" key="4">
    <source>
        <dbReference type="EMBL" id="RHJ61211.1"/>
    </source>
</evidence>
<evidence type="ECO:0000313" key="6">
    <source>
        <dbReference type="Proteomes" id="UP000284902"/>
    </source>
</evidence>
<keyword evidence="1" id="KW-0472">Membrane</keyword>
<keyword evidence="1" id="KW-0812">Transmembrane</keyword>
<comment type="caution">
    <text evidence="2">The sequence shown here is derived from an EMBL/GenBank/DDBJ whole genome shotgun (WGS) entry which is preliminary data.</text>
</comment>
<feature type="transmembrane region" description="Helical" evidence="1">
    <location>
        <begin position="59"/>
        <end position="82"/>
    </location>
</feature>
<proteinExistence type="predicted"/>
<feature type="transmembrane region" description="Helical" evidence="1">
    <location>
        <begin position="6"/>
        <end position="23"/>
    </location>
</feature>
<evidence type="ECO:0008006" key="8">
    <source>
        <dbReference type="Google" id="ProtNLM"/>
    </source>
</evidence>
<name>A0A3E4LLU1_9FIRM</name>
<feature type="transmembrane region" description="Helical" evidence="1">
    <location>
        <begin position="103"/>
        <end position="130"/>
    </location>
</feature>
<evidence type="ECO:0000256" key="1">
    <source>
        <dbReference type="SAM" id="Phobius"/>
    </source>
</evidence>
<evidence type="ECO:0000313" key="2">
    <source>
        <dbReference type="EMBL" id="RGK38423.1"/>
    </source>
</evidence>
<dbReference type="AlphaFoldDB" id="A0A3E4LLU1"/>
<evidence type="ECO:0000313" key="7">
    <source>
        <dbReference type="Proteomes" id="UP000285832"/>
    </source>
</evidence>
<reference evidence="5 6" key="1">
    <citation type="submission" date="2018-08" db="EMBL/GenBank/DDBJ databases">
        <title>A genome reference for cultivated species of the human gut microbiota.</title>
        <authorList>
            <person name="Zou Y."/>
            <person name="Xue W."/>
            <person name="Luo G."/>
        </authorList>
    </citation>
    <scope>NUCLEOTIDE SEQUENCE [LARGE SCALE GENOMIC DNA]</scope>
    <source>
        <strain evidence="4 7">AM09-9</strain>
        <strain evidence="3 6">AM25-1LB</strain>
        <strain evidence="2 5">TF11-7</strain>
    </source>
</reference>
<accession>A0A3E4LLU1</accession>
<dbReference type="InterPro" id="IPR010540">
    <property type="entry name" value="CmpB_TMEM229"/>
</dbReference>
<dbReference type="GeneID" id="77334148"/>
<sequence length="140" mass="16452">MVMKRLSEYLFFWTLGGTLYYSFEMIFRGFSHWSMFMLGGFCLVFCIQQGIWTGWDSPLWLQVLWCSVFVTTGEFITGILVNKVMHWHVWDYSDQPFQLMGQICIPFAVLFSGLCVVGIFLGSYLMHFLYGEKIPHFHVL</sequence>
<dbReference type="Proteomes" id="UP000285832">
    <property type="component" value="Unassembled WGS sequence"/>
</dbReference>
<organism evidence="2 5">
    <name type="scientific">[Ruminococcus] lactaris</name>
    <dbReference type="NCBI Taxonomy" id="46228"/>
    <lineage>
        <taxon>Bacteria</taxon>
        <taxon>Bacillati</taxon>
        <taxon>Bacillota</taxon>
        <taxon>Clostridia</taxon>
        <taxon>Lachnospirales</taxon>
        <taxon>Lachnospiraceae</taxon>
        <taxon>Mediterraneibacter</taxon>
    </lineage>
</organism>
<dbReference type="Proteomes" id="UP000260793">
    <property type="component" value="Unassembled WGS sequence"/>
</dbReference>
<dbReference type="Pfam" id="PF06541">
    <property type="entry name" value="ABC_trans_CmpB"/>
    <property type="match status" value="1"/>
</dbReference>
<dbReference type="EMBL" id="QRMI01000017">
    <property type="protein sequence ID" value="RHJ61211.1"/>
    <property type="molecule type" value="Genomic_DNA"/>
</dbReference>
<evidence type="ECO:0000313" key="3">
    <source>
        <dbReference type="EMBL" id="RHF61739.1"/>
    </source>
</evidence>
<gene>
    <name evidence="4" type="ORF">DW116_07655</name>
    <name evidence="3" type="ORF">DW672_05485</name>
    <name evidence="2" type="ORF">DXD17_10025</name>
</gene>
<protein>
    <recommendedName>
        <fullName evidence="8">ABC transporter permease</fullName>
    </recommendedName>
</protein>
<keyword evidence="1" id="KW-1133">Transmembrane helix</keyword>
<dbReference type="Proteomes" id="UP000284902">
    <property type="component" value="Unassembled WGS sequence"/>
</dbReference>
<dbReference type="EMBL" id="QRHG01000010">
    <property type="protein sequence ID" value="RHF61739.1"/>
    <property type="molecule type" value="Genomic_DNA"/>
</dbReference>
<evidence type="ECO:0000313" key="5">
    <source>
        <dbReference type="Proteomes" id="UP000260793"/>
    </source>
</evidence>
<dbReference type="EMBL" id="QSQN01000026">
    <property type="protein sequence ID" value="RGK38423.1"/>
    <property type="molecule type" value="Genomic_DNA"/>
</dbReference>